<feature type="chain" id="PRO_5012584118" description="LTXXQ motif family protein" evidence="2">
    <location>
        <begin position="26"/>
        <end position="143"/>
    </location>
</feature>
<name>A0A291QPF5_9BACT</name>
<proteinExistence type="predicted"/>
<dbReference type="AlphaFoldDB" id="A0A291QPF5"/>
<dbReference type="EMBL" id="CP023777">
    <property type="protein sequence ID" value="ATL45816.1"/>
    <property type="molecule type" value="Genomic_DNA"/>
</dbReference>
<accession>A0A291QPF5</accession>
<feature type="region of interest" description="Disordered" evidence="1">
    <location>
        <begin position="123"/>
        <end position="143"/>
    </location>
</feature>
<protein>
    <recommendedName>
        <fullName evidence="5">LTXXQ motif family protein</fullName>
    </recommendedName>
</protein>
<evidence type="ECO:0000313" key="4">
    <source>
        <dbReference type="Proteomes" id="UP000220133"/>
    </source>
</evidence>
<dbReference type="OrthoDB" id="675947at2"/>
<dbReference type="RefSeq" id="WP_098192206.1">
    <property type="nucleotide sequence ID" value="NZ_CP023777.1"/>
</dbReference>
<reference evidence="3 4" key="1">
    <citation type="submission" date="2017-10" db="EMBL/GenBank/DDBJ databases">
        <title>Paenichitinophaga pekingensis gen. nov., sp. nov., isolated from activated sludge.</title>
        <authorList>
            <person name="Jin D."/>
            <person name="Kong X."/>
            <person name="Deng Y."/>
            <person name="Bai Z."/>
        </authorList>
    </citation>
    <scope>NUCLEOTIDE SEQUENCE [LARGE SCALE GENOMIC DNA]</scope>
    <source>
        <strain evidence="3 4">13</strain>
    </source>
</reference>
<feature type="signal peptide" evidence="2">
    <location>
        <begin position="1"/>
        <end position="25"/>
    </location>
</feature>
<gene>
    <name evidence="3" type="ORF">COR50_00825</name>
</gene>
<keyword evidence="4" id="KW-1185">Reference proteome</keyword>
<keyword evidence="2" id="KW-0732">Signal</keyword>
<dbReference type="KEGG" id="cbae:COR50_00825"/>
<evidence type="ECO:0000256" key="2">
    <source>
        <dbReference type="SAM" id="SignalP"/>
    </source>
</evidence>
<sequence>MKQLFTFALALVTSLLIIQTQNAQAQKKNAGKKSRWTAEGKADKMGDKLVRELHLSKEQSKLINNINEDIFKKSDAVKKNSQLSKREQMQQLKALDEERSQRFKAVLTPEQYKKWNDWDLKKKESLESKMDKKQERRGKAERS</sequence>
<evidence type="ECO:0000256" key="1">
    <source>
        <dbReference type="SAM" id="MobiDB-lite"/>
    </source>
</evidence>
<organism evidence="3 4">
    <name type="scientific">Chitinophaga caeni</name>
    <dbReference type="NCBI Taxonomy" id="2029983"/>
    <lineage>
        <taxon>Bacteria</taxon>
        <taxon>Pseudomonadati</taxon>
        <taxon>Bacteroidota</taxon>
        <taxon>Chitinophagia</taxon>
        <taxon>Chitinophagales</taxon>
        <taxon>Chitinophagaceae</taxon>
        <taxon>Chitinophaga</taxon>
    </lineage>
</organism>
<evidence type="ECO:0000313" key="3">
    <source>
        <dbReference type="EMBL" id="ATL45816.1"/>
    </source>
</evidence>
<evidence type="ECO:0008006" key="5">
    <source>
        <dbReference type="Google" id="ProtNLM"/>
    </source>
</evidence>
<dbReference type="Proteomes" id="UP000220133">
    <property type="component" value="Chromosome"/>
</dbReference>